<comment type="caution">
    <text evidence="7">The sequence shown here is derived from an EMBL/GenBank/DDBJ whole genome shotgun (WGS) entry which is preliminary data.</text>
</comment>
<dbReference type="Gene3D" id="3.40.50.1820">
    <property type="entry name" value="alpha/beta hydrolase"/>
    <property type="match status" value="1"/>
</dbReference>
<dbReference type="InterPro" id="IPR002921">
    <property type="entry name" value="Fungal_lipase-type"/>
</dbReference>
<feature type="signal peptide" evidence="5">
    <location>
        <begin position="1"/>
        <end position="19"/>
    </location>
</feature>
<feature type="chain" id="PRO_5042204771" evidence="5">
    <location>
        <begin position="20"/>
        <end position="298"/>
    </location>
</feature>
<keyword evidence="8" id="KW-1185">Reference proteome</keyword>
<keyword evidence="5" id="KW-0732">Signal</keyword>
<keyword evidence="1" id="KW-1015">Disulfide bond</keyword>
<gene>
    <name evidence="7" type="ORF">EDB92DRAFT_1947407</name>
</gene>
<reference evidence="7" key="1">
    <citation type="submission" date="2022-01" db="EMBL/GenBank/DDBJ databases">
        <title>Comparative genomics reveals a dynamic genome evolution in the ectomycorrhizal milk-cap (Lactarius) mushrooms.</title>
        <authorList>
            <consortium name="DOE Joint Genome Institute"/>
            <person name="Lebreton A."/>
            <person name="Tang N."/>
            <person name="Kuo A."/>
            <person name="LaButti K."/>
            <person name="Drula E."/>
            <person name="Barry K."/>
            <person name="Clum A."/>
            <person name="Lipzen A."/>
            <person name="Mousain D."/>
            <person name="Ng V."/>
            <person name="Wang R."/>
            <person name="Wang X."/>
            <person name="Dai Y."/>
            <person name="Henrissat B."/>
            <person name="Grigoriev I.V."/>
            <person name="Guerin-Laguette A."/>
            <person name="Yu F."/>
            <person name="Martin F.M."/>
        </authorList>
    </citation>
    <scope>NUCLEOTIDE SEQUENCE</scope>
    <source>
        <strain evidence="7">QP</strain>
    </source>
</reference>
<accession>A0AAD4LHB3</accession>
<proteinExistence type="inferred from homology"/>
<dbReference type="PANTHER" id="PTHR45856">
    <property type="entry name" value="ALPHA/BETA-HYDROLASES SUPERFAMILY PROTEIN"/>
    <property type="match status" value="1"/>
</dbReference>
<dbReference type="PANTHER" id="PTHR45856:SF25">
    <property type="entry name" value="FUNGAL LIPASE-LIKE DOMAIN-CONTAINING PROTEIN"/>
    <property type="match status" value="1"/>
</dbReference>
<evidence type="ECO:0000259" key="6">
    <source>
        <dbReference type="Pfam" id="PF01764"/>
    </source>
</evidence>
<dbReference type="InterPro" id="IPR051218">
    <property type="entry name" value="Sec_MonoDiacylglyc_Lipase"/>
</dbReference>
<evidence type="ECO:0000313" key="7">
    <source>
        <dbReference type="EMBL" id="KAH8989453.1"/>
    </source>
</evidence>
<dbReference type="Pfam" id="PF01764">
    <property type="entry name" value="Lipase_3"/>
    <property type="match status" value="1"/>
</dbReference>
<dbReference type="GO" id="GO:0006629">
    <property type="term" value="P:lipid metabolic process"/>
    <property type="evidence" value="ECO:0007669"/>
    <property type="project" value="InterPro"/>
</dbReference>
<dbReference type="EMBL" id="JAKELL010000037">
    <property type="protein sequence ID" value="KAH8989453.1"/>
    <property type="molecule type" value="Genomic_DNA"/>
</dbReference>
<evidence type="ECO:0000256" key="2">
    <source>
        <dbReference type="ARBA" id="ARBA00043996"/>
    </source>
</evidence>
<evidence type="ECO:0000256" key="5">
    <source>
        <dbReference type="SAM" id="SignalP"/>
    </source>
</evidence>
<evidence type="ECO:0000256" key="3">
    <source>
        <dbReference type="ARBA" id="ARBA00047591"/>
    </source>
</evidence>
<evidence type="ECO:0000313" key="8">
    <source>
        <dbReference type="Proteomes" id="UP001201163"/>
    </source>
</evidence>
<feature type="domain" description="Fungal lipase-type" evidence="6">
    <location>
        <begin position="98"/>
        <end position="239"/>
    </location>
</feature>
<comment type="catalytic activity">
    <reaction evidence="3">
        <text>a diacylglycerol + H2O = a monoacylglycerol + a fatty acid + H(+)</text>
        <dbReference type="Rhea" id="RHEA:32731"/>
        <dbReference type="ChEBI" id="CHEBI:15377"/>
        <dbReference type="ChEBI" id="CHEBI:15378"/>
        <dbReference type="ChEBI" id="CHEBI:17408"/>
        <dbReference type="ChEBI" id="CHEBI:18035"/>
        <dbReference type="ChEBI" id="CHEBI:28868"/>
    </reaction>
</comment>
<dbReference type="CDD" id="cd00519">
    <property type="entry name" value="Lipase_3"/>
    <property type="match status" value="1"/>
</dbReference>
<dbReference type="SUPFAM" id="SSF53474">
    <property type="entry name" value="alpha/beta-Hydrolases"/>
    <property type="match status" value="1"/>
</dbReference>
<name>A0AAD4LHB3_9AGAM</name>
<evidence type="ECO:0000256" key="4">
    <source>
        <dbReference type="ARBA" id="ARBA00048461"/>
    </source>
</evidence>
<dbReference type="InterPro" id="IPR029058">
    <property type="entry name" value="AB_hydrolase_fold"/>
</dbReference>
<comment type="similarity">
    <text evidence="2">Belongs to the AB hydrolase superfamily. Lipase family. Class 3 subfamily.</text>
</comment>
<dbReference type="AlphaFoldDB" id="A0AAD4LHB3"/>
<dbReference type="Proteomes" id="UP001201163">
    <property type="component" value="Unassembled WGS sequence"/>
</dbReference>
<evidence type="ECO:0000256" key="1">
    <source>
        <dbReference type="ARBA" id="ARBA00023157"/>
    </source>
</evidence>
<comment type="catalytic activity">
    <reaction evidence="4">
        <text>a monoacylglycerol + H2O = glycerol + a fatty acid + H(+)</text>
        <dbReference type="Rhea" id="RHEA:15245"/>
        <dbReference type="ChEBI" id="CHEBI:15377"/>
        <dbReference type="ChEBI" id="CHEBI:15378"/>
        <dbReference type="ChEBI" id="CHEBI:17408"/>
        <dbReference type="ChEBI" id="CHEBI:17754"/>
        <dbReference type="ChEBI" id="CHEBI:28868"/>
    </reaction>
</comment>
<organism evidence="7 8">
    <name type="scientific">Lactarius akahatsu</name>
    <dbReference type="NCBI Taxonomy" id="416441"/>
    <lineage>
        <taxon>Eukaryota</taxon>
        <taxon>Fungi</taxon>
        <taxon>Dikarya</taxon>
        <taxon>Basidiomycota</taxon>
        <taxon>Agaricomycotina</taxon>
        <taxon>Agaricomycetes</taxon>
        <taxon>Russulales</taxon>
        <taxon>Russulaceae</taxon>
        <taxon>Lactarius</taxon>
    </lineage>
</organism>
<sequence length="298" mass="31199">MVLLRSSAFALMLAGLVQAAAVKRQTITALSSSQISSYAPFTHFASTAYCNPSTTRNWSCGSNCQANSDFQPVASGGDGGGTQFWYVGFSPSQNTVIVAHQGTDTSEFLADLTDANFFLESLDPSLFPGVPSSVEAHNGFADEHAKTAPTILSAVQQTLSAHGASSVTVVGHSLGAALSLLDGVYLRLHLSTGVTVRVVGYGMPRVGNQDFANWVDSHLGGHVTHINNREDPIPIVPGRFLGFHHASGEVHITDSGVWENCPGQDNTSTLCIVGDVSNIFEGSTGDHGGPYAGITMGC</sequence>
<protein>
    <submittedName>
        <fullName evidence="7">Lipase class 3 family protein</fullName>
    </submittedName>
</protein>